<evidence type="ECO:0000313" key="6">
    <source>
        <dbReference type="Proteomes" id="UP000319130"/>
    </source>
</evidence>
<dbReference type="Proteomes" id="UP000319130">
    <property type="component" value="Unassembled WGS sequence"/>
</dbReference>
<dbReference type="InterPro" id="IPR036390">
    <property type="entry name" value="WH_DNA-bd_sf"/>
</dbReference>
<name>A0A523W0D3_UNCAE</name>
<protein>
    <submittedName>
        <fullName evidence="5">ArsR family transcriptional regulator</fullName>
    </submittedName>
</protein>
<organism evidence="5 6">
    <name type="scientific">Aerophobetes bacterium</name>
    <dbReference type="NCBI Taxonomy" id="2030807"/>
    <lineage>
        <taxon>Bacteria</taxon>
        <taxon>Candidatus Aerophobota</taxon>
    </lineage>
</organism>
<dbReference type="InterPro" id="IPR001845">
    <property type="entry name" value="HTH_ArsR_DNA-bd_dom"/>
</dbReference>
<evidence type="ECO:0000256" key="2">
    <source>
        <dbReference type="ARBA" id="ARBA00023125"/>
    </source>
</evidence>
<comment type="caution">
    <text evidence="5">The sequence shown here is derived from an EMBL/GenBank/DDBJ whole genome shotgun (WGS) entry which is preliminary data.</text>
</comment>
<dbReference type="InterPro" id="IPR011991">
    <property type="entry name" value="ArsR-like_HTH"/>
</dbReference>
<proteinExistence type="predicted"/>
<dbReference type="CDD" id="cd00090">
    <property type="entry name" value="HTH_ARSR"/>
    <property type="match status" value="1"/>
</dbReference>
<dbReference type="InterPro" id="IPR051011">
    <property type="entry name" value="Metal_resp_trans_reg"/>
</dbReference>
<dbReference type="PANTHER" id="PTHR43132:SF2">
    <property type="entry name" value="ARSENICAL RESISTANCE OPERON REPRESSOR ARSR-RELATED"/>
    <property type="match status" value="1"/>
</dbReference>
<sequence length="146" mass="17000">MPQEPVDRKISLRYYMRKYAYSQGIWSMWNLVKAFGTLSDETRIRILKVLLERECCVCEVMQALDISQSRASRNLGILEDAGFIKSRREGLWIIYSTDKQTMNRYAASLVEMLRGSLTDEELISQDRERLSHAARIGPRAVHTLRK</sequence>
<keyword evidence="1" id="KW-0805">Transcription regulation</keyword>
<evidence type="ECO:0000259" key="4">
    <source>
        <dbReference type="PROSITE" id="PS50987"/>
    </source>
</evidence>
<gene>
    <name evidence="5" type="ORF">E3J48_06725</name>
</gene>
<evidence type="ECO:0000256" key="1">
    <source>
        <dbReference type="ARBA" id="ARBA00023015"/>
    </source>
</evidence>
<dbReference type="NCBIfam" id="NF033788">
    <property type="entry name" value="HTH_metalloreg"/>
    <property type="match status" value="1"/>
</dbReference>
<accession>A0A523W0D3</accession>
<keyword evidence="2" id="KW-0238">DNA-binding</keyword>
<dbReference type="GO" id="GO:0003677">
    <property type="term" value="F:DNA binding"/>
    <property type="evidence" value="ECO:0007669"/>
    <property type="project" value="UniProtKB-KW"/>
</dbReference>
<dbReference type="GO" id="GO:0003700">
    <property type="term" value="F:DNA-binding transcription factor activity"/>
    <property type="evidence" value="ECO:0007669"/>
    <property type="project" value="InterPro"/>
</dbReference>
<feature type="domain" description="HTH arsR-type" evidence="4">
    <location>
        <begin position="23"/>
        <end position="117"/>
    </location>
</feature>
<evidence type="ECO:0000256" key="3">
    <source>
        <dbReference type="ARBA" id="ARBA00023163"/>
    </source>
</evidence>
<dbReference type="Gene3D" id="1.10.10.10">
    <property type="entry name" value="Winged helix-like DNA-binding domain superfamily/Winged helix DNA-binding domain"/>
    <property type="match status" value="1"/>
</dbReference>
<dbReference type="SMART" id="SM00418">
    <property type="entry name" value="HTH_ARSR"/>
    <property type="match status" value="1"/>
</dbReference>
<dbReference type="PRINTS" id="PR00778">
    <property type="entry name" value="HTHARSR"/>
</dbReference>
<dbReference type="PROSITE" id="PS50987">
    <property type="entry name" value="HTH_ARSR_2"/>
    <property type="match status" value="1"/>
</dbReference>
<evidence type="ECO:0000313" key="5">
    <source>
        <dbReference type="EMBL" id="TET60431.1"/>
    </source>
</evidence>
<keyword evidence="3" id="KW-0804">Transcription</keyword>
<dbReference type="AlphaFoldDB" id="A0A523W0D3"/>
<reference evidence="5 6" key="1">
    <citation type="submission" date="2019-03" db="EMBL/GenBank/DDBJ databases">
        <title>Metabolic potential of uncultured bacteria and archaea associated with petroleum seepage in deep-sea sediments.</title>
        <authorList>
            <person name="Dong X."/>
            <person name="Hubert C."/>
        </authorList>
    </citation>
    <scope>NUCLEOTIDE SEQUENCE [LARGE SCALE GENOMIC DNA]</scope>
    <source>
        <strain evidence="5">E29_bin52</strain>
    </source>
</reference>
<dbReference type="PANTHER" id="PTHR43132">
    <property type="entry name" value="ARSENICAL RESISTANCE OPERON REPRESSOR ARSR-RELATED"/>
    <property type="match status" value="1"/>
</dbReference>
<dbReference type="Pfam" id="PF01022">
    <property type="entry name" value="HTH_5"/>
    <property type="match status" value="1"/>
</dbReference>
<dbReference type="InterPro" id="IPR036388">
    <property type="entry name" value="WH-like_DNA-bd_sf"/>
</dbReference>
<dbReference type="EMBL" id="SOIZ01000300">
    <property type="protein sequence ID" value="TET60431.1"/>
    <property type="molecule type" value="Genomic_DNA"/>
</dbReference>
<dbReference type="SUPFAM" id="SSF46785">
    <property type="entry name" value="Winged helix' DNA-binding domain"/>
    <property type="match status" value="1"/>
</dbReference>